<reference evidence="1" key="1">
    <citation type="submission" date="2014-09" db="EMBL/GenBank/DDBJ databases">
        <authorList>
            <person name="Magalhaes I.L.F."/>
            <person name="Oliveira U."/>
            <person name="Santos F.R."/>
            <person name="Vidigal T.H.D.A."/>
            <person name="Brescovit A.D."/>
            <person name="Santos A.J."/>
        </authorList>
    </citation>
    <scope>NUCLEOTIDE SEQUENCE</scope>
    <source>
        <tissue evidence="1">Shoot tissue taken approximately 20 cm above the soil surface</tissue>
    </source>
</reference>
<accession>A0A0A9G138</accession>
<evidence type="ECO:0000313" key="1">
    <source>
        <dbReference type="EMBL" id="JAE17169.1"/>
    </source>
</evidence>
<sequence>MPISLLSKYECSTTLHHSIKIGLPTFHLDQNTEHHAVSYIVYSSFPEKACES</sequence>
<name>A0A0A9G138_ARUDO</name>
<organism evidence="1">
    <name type="scientific">Arundo donax</name>
    <name type="common">Giant reed</name>
    <name type="synonym">Donax arundinaceus</name>
    <dbReference type="NCBI Taxonomy" id="35708"/>
    <lineage>
        <taxon>Eukaryota</taxon>
        <taxon>Viridiplantae</taxon>
        <taxon>Streptophyta</taxon>
        <taxon>Embryophyta</taxon>
        <taxon>Tracheophyta</taxon>
        <taxon>Spermatophyta</taxon>
        <taxon>Magnoliopsida</taxon>
        <taxon>Liliopsida</taxon>
        <taxon>Poales</taxon>
        <taxon>Poaceae</taxon>
        <taxon>PACMAD clade</taxon>
        <taxon>Arundinoideae</taxon>
        <taxon>Arundineae</taxon>
        <taxon>Arundo</taxon>
    </lineage>
</organism>
<proteinExistence type="predicted"/>
<protein>
    <submittedName>
        <fullName evidence="1">Uncharacterized protein</fullName>
    </submittedName>
</protein>
<dbReference type="EMBL" id="GBRH01180727">
    <property type="protein sequence ID" value="JAE17169.1"/>
    <property type="molecule type" value="Transcribed_RNA"/>
</dbReference>
<reference evidence="1" key="2">
    <citation type="journal article" date="2015" name="Data Brief">
        <title>Shoot transcriptome of the giant reed, Arundo donax.</title>
        <authorList>
            <person name="Barrero R.A."/>
            <person name="Guerrero F.D."/>
            <person name="Moolhuijzen P."/>
            <person name="Goolsby J.A."/>
            <person name="Tidwell J."/>
            <person name="Bellgard S.E."/>
            <person name="Bellgard M.I."/>
        </authorList>
    </citation>
    <scope>NUCLEOTIDE SEQUENCE</scope>
    <source>
        <tissue evidence="1">Shoot tissue taken approximately 20 cm above the soil surface</tissue>
    </source>
</reference>
<dbReference type="AlphaFoldDB" id="A0A0A9G138"/>